<comment type="caution">
    <text evidence="2">The sequence shown here is derived from an EMBL/GenBank/DDBJ whole genome shotgun (WGS) entry which is preliminary data.</text>
</comment>
<dbReference type="InterPro" id="IPR050354">
    <property type="entry name" value="F-box/kelch-repeat_ARATH"/>
</dbReference>
<accession>A0ABQ8BLM5</accession>
<organism evidence="2 3">
    <name type="scientific">Brassica napus</name>
    <name type="common">Rape</name>
    <dbReference type="NCBI Taxonomy" id="3708"/>
    <lineage>
        <taxon>Eukaryota</taxon>
        <taxon>Viridiplantae</taxon>
        <taxon>Streptophyta</taxon>
        <taxon>Embryophyta</taxon>
        <taxon>Tracheophyta</taxon>
        <taxon>Spermatophyta</taxon>
        <taxon>Magnoliopsida</taxon>
        <taxon>eudicotyledons</taxon>
        <taxon>Gunneridae</taxon>
        <taxon>Pentapetalae</taxon>
        <taxon>rosids</taxon>
        <taxon>malvids</taxon>
        <taxon>Brassicales</taxon>
        <taxon>Brassicaceae</taxon>
        <taxon>Brassiceae</taxon>
        <taxon>Brassica</taxon>
    </lineage>
</organism>
<reference evidence="2 3" key="1">
    <citation type="submission" date="2021-05" db="EMBL/GenBank/DDBJ databases">
        <title>Genome Assembly of Synthetic Allotetraploid Brassica napus Reveals Homoeologous Exchanges between Subgenomes.</title>
        <authorList>
            <person name="Davis J.T."/>
        </authorList>
    </citation>
    <scope>NUCLEOTIDE SEQUENCE [LARGE SCALE GENOMIC DNA]</scope>
    <source>
        <strain evidence="3">cv. Da-Ae</strain>
        <tissue evidence="2">Seedling</tissue>
    </source>
</reference>
<protein>
    <recommendedName>
        <fullName evidence="1">FKB95-like N-terminal Kelch domain-containing protein</fullName>
    </recommendedName>
</protein>
<dbReference type="InterPro" id="IPR015915">
    <property type="entry name" value="Kelch-typ_b-propeller"/>
</dbReference>
<feature type="domain" description="FKB95-like N-terminal Kelch" evidence="1">
    <location>
        <begin position="179"/>
        <end position="360"/>
    </location>
</feature>
<evidence type="ECO:0000259" key="1">
    <source>
        <dbReference type="Pfam" id="PF25210"/>
    </source>
</evidence>
<sequence>MGVYIFGGCDDRNSSKWGEVFDPKKQTWDALPMPPPYYSLPTMCESIAIEDEKVVSMNGALTCISYIPSESKWKIGNQETSELNRCWHLIENVVYCCELGGRILWREAHEWEEWREVMGLESLRETLAASKLVNYAGRLGDLWESNKPLMLAQGLEITELDEKLPGHKLSNSGNNNMIGGRATSSVMFLDCQSHTWNTLPSMGVARYSAVAGVVDGKVYIFGGCDDRNSSKWGEVFDPKKQTWDALPMPPPYYSLPTMCESIAIEDEKVVSMNGALTCISYIPSESKWKIGNQETSELNRCWHLIENVVYCCELGGRILWREAHEWEEWREVMGLESLRETLAASKLVNYAGRLGDLWESNKPLMLAQGLEITELDEKLPGHKLSNSGNNNMLIFWA</sequence>
<dbReference type="EMBL" id="JAGKQM010000010">
    <property type="protein sequence ID" value="KAH0905716.1"/>
    <property type="molecule type" value="Genomic_DNA"/>
</dbReference>
<dbReference type="InterPro" id="IPR057499">
    <property type="entry name" value="Kelch_FKB95"/>
</dbReference>
<evidence type="ECO:0000313" key="3">
    <source>
        <dbReference type="Proteomes" id="UP000824890"/>
    </source>
</evidence>
<dbReference type="SUPFAM" id="SSF117281">
    <property type="entry name" value="Kelch motif"/>
    <property type="match status" value="2"/>
</dbReference>
<dbReference type="Pfam" id="PF25210">
    <property type="entry name" value="Kelch_FKB95"/>
    <property type="match status" value="2"/>
</dbReference>
<name>A0ABQ8BLM5_BRANA</name>
<dbReference type="PANTHER" id="PTHR24414">
    <property type="entry name" value="F-BOX/KELCH-REPEAT PROTEIN SKIP4"/>
    <property type="match status" value="1"/>
</dbReference>
<proteinExistence type="predicted"/>
<dbReference type="Proteomes" id="UP000824890">
    <property type="component" value="Unassembled WGS sequence"/>
</dbReference>
<gene>
    <name evidence="2" type="ORF">HID58_037543</name>
</gene>
<keyword evidence="3" id="KW-1185">Reference proteome</keyword>
<dbReference type="PANTHER" id="PTHR24414:SF118">
    <property type="entry name" value="F-BOX DOMAIN-CONTAINING PROTEIN"/>
    <property type="match status" value="1"/>
</dbReference>
<feature type="domain" description="FKB95-like N-terminal Kelch" evidence="1">
    <location>
        <begin position="3"/>
        <end position="145"/>
    </location>
</feature>
<dbReference type="Gene3D" id="2.120.10.80">
    <property type="entry name" value="Kelch-type beta propeller"/>
    <property type="match status" value="2"/>
</dbReference>
<evidence type="ECO:0000313" key="2">
    <source>
        <dbReference type="EMBL" id="KAH0905716.1"/>
    </source>
</evidence>